<protein>
    <recommendedName>
        <fullName evidence="4">Secretory lipase</fullName>
    </recommendedName>
</protein>
<evidence type="ECO:0000256" key="1">
    <source>
        <dbReference type="SAM" id="SignalP"/>
    </source>
</evidence>
<dbReference type="Gene3D" id="3.40.50.1820">
    <property type="entry name" value="alpha/beta hydrolase"/>
    <property type="match status" value="1"/>
</dbReference>
<dbReference type="InterPro" id="IPR005152">
    <property type="entry name" value="Lipase_secreted"/>
</dbReference>
<dbReference type="InterPro" id="IPR029058">
    <property type="entry name" value="AB_hydrolase_fold"/>
</dbReference>
<dbReference type="EMBL" id="BONE01000105">
    <property type="protein sequence ID" value="GIF77825.1"/>
    <property type="molecule type" value="Genomic_DNA"/>
</dbReference>
<name>A0ABQ4D2R0_9ACTN</name>
<comment type="caution">
    <text evidence="2">The sequence shown here is derived from an EMBL/GenBank/DDBJ whole genome shotgun (WGS) entry which is preliminary data.</text>
</comment>
<accession>A0ABQ4D2R0</accession>
<evidence type="ECO:0000313" key="3">
    <source>
        <dbReference type="Proteomes" id="UP000604117"/>
    </source>
</evidence>
<evidence type="ECO:0008006" key="4">
    <source>
        <dbReference type="Google" id="ProtNLM"/>
    </source>
</evidence>
<feature type="chain" id="PRO_5045239433" description="Secretory lipase" evidence="1">
    <location>
        <begin position="26"/>
        <end position="495"/>
    </location>
</feature>
<dbReference type="PANTHER" id="PTHR34853:SF1">
    <property type="entry name" value="LIPASE 5"/>
    <property type="match status" value="1"/>
</dbReference>
<proteinExistence type="predicted"/>
<organism evidence="2 3">
    <name type="scientific">Asanoa siamensis</name>
    <dbReference type="NCBI Taxonomy" id="926357"/>
    <lineage>
        <taxon>Bacteria</taxon>
        <taxon>Bacillati</taxon>
        <taxon>Actinomycetota</taxon>
        <taxon>Actinomycetes</taxon>
        <taxon>Micromonosporales</taxon>
        <taxon>Micromonosporaceae</taxon>
        <taxon>Asanoa</taxon>
    </lineage>
</organism>
<sequence length="495" mass="52528">MLTRSLVAVGCLAATLLSAPSAAVAVGSSAAISDGPSAAARGPGRGQLVSVTPVAGYGRAEVAAMLSDVPFVGARTRYGVRAYRIEYRTIDAHDRPTTASALVAVPAGRRGSADTVVWEHGTRTGRADVASVSGTDRLDRPAALLFATAGYLTVAPDYLGLGTGPGRHPYVHTETEASASVDAIRAAHRFAARSGQRLTGEVMVSGFSQGGHAAMALGQAMGQEPTLRLRALAPISGPYDLSGTEIPALFDGRVDPMIGAFYLAYWTLSSDRLYGLFDTPSQVFRAPYDRTLPPLFDGAHSEPEIIPALPASPDLLVTPEYRARLLRPDDALRRAMDENSATCQWRPRVPVRLYASSADREVPVDNTRKCATELRLRGAKVTVTDLGDVGHMTSPIIALPGIVDWFRHLTSTTDRGRLGSSEPFSSWVPSGFGGRQDEDGLHDRGCLNGVARCRRHLAAPAREGQTHTAVRGAVQAALRVPGILAAIVLSWERPA</sequence>
<dbReference type="Gene3D" id="1.10.260.160">
    <property type="match status" value="1"/>
</dbReference>
<keyword evidence="3" id="KW-1185">Reference proteome</keyword>
<evidence type="ECO:0000313" key="2">
    <source>
        <dbReference type="EMBL" id="GIF77825.1"/>
    </source>
</evidence>
<gene>
    <name evidence="2" type="ORF">Asi02nite_73430</name>
</gene>
<dbReference type="Proteomes" id="UP000604117">
    <property type="component" value="Unassembled WGS sequence"/>
</dbReference>
<dbReference type="Pfam" id="PF03583">
    <property type="entry name" value="LIP"/>
    <property type="match status" value="1"/>
</dbReference>
<reference evidence="2 3" key="1">
    <citation type="submission" date="2021-01" db="EMBL/GenBank/DDBJ databases">
        <title>Whole genome shotgun sequence of Asanoa siamensis NBRC 107932.</title>
        <authorList>
            <person name="Komaki H."/>
            <person name="Tamura T."/>
        </authorList>
    </citation>
    <scope>NUCLEOTIDE SEQUENCE [LARGE SCALE GENOMIC DNA]</scope>
    <source>
        <strain evidence="2 3">NBRC 107932</strain>
    </source>
</reference>
<feature type="signal peptide" evidence="1">
    <location>
        <begin position="1"/>
        <end position="25"/>
    </location>
</feature>
<dbReference type="PANTHER" id="PTHR34853">
    <property type="match status" value="1"/>
</dbReference>
<dbReference type="SUPFAM" id="SSF53474">
    <property type="entry name" value="alpha/beta-Hydrolases"/>
    <property type="match status" value="1"/>
</dbReference>
<keyword evidence="1" id="KW-0732">Signal</keyword>